<dbReference type="Pfam" id="PF09924">
    <property type="entry name" value="LPG_synthase_C"/>
    <property type="match status" value="1"/>
</dbReference>
<evidence type="ECO:0000313" key="13">
    <source>
        <dbReference type="EMBL" id="KZP05302.1"/>
    </source>
</evidence>
<dbReference type="Proteomes" id="UP000076532">
    <property type="component" value="Unassembled WGS sequence"/>
</dbReference>
<dbReference type="EMBL" id="KV417848">
    <property type="protein sequence ID" value="KZP05302.1"/>
    <property type="molecule type" value="Genomic_DNA"/>
</dbReference>
<keyword evidence="8" id="KW-0648">Protein biosynthesis</keyword>
<name>A0A167VRV5_9AGAM</name>
<keyword evidence="5" id="KW-0436">Ligase</keyword>
<gene>
    <name evidence="13" type="ORF">FIBSPDRAFT_877717</name>
</gene>
<dbReference type="PROSITE" id="PS50862">
    <property type="entry name" value="AA_TRNA_LIGASE_II"/>
    <property type="match status" value="1"/>
</dbReference>
<evidence type="ECO:0000256" key="10">
    <source>
        <dbReference type="ARBA" id="ARBA00047904"/>
    </source>
</evidence>
<dbReference type="InterPro" id="IPR004364">
    <property type="entry name" value="Aa-tRNA-synt_II"/>
</dbReference>
<evidence type="ECO:0000259" key="12">
    <source>
        <dbReference type="PROSITE" id="PS50862"/>
    </source>
</evidence>
<evidence type="ECO:0000256" key="9">
    <source>
        <dbReference type="ARBA" id="ARBA00023146"/>
    </source>
</evidence>
<dbReference type="NCBIfam" id="NF003483">
    <property type="entry name" value="PRK05159.1"/>
    <property type="match status" value="1"/>
</dbReference>
<dbReference type="GO" id="GO:0006422">
    <property type="term" value="P:aspartyl-tRNA aminoacylation"/>
    <property type="evidence" value="ECO:0007669"/>
    <property type="project" value="InterPro"/>
</dbReference>
<feature type="compositionally biased region" description="Low complexity" evidence="11">
    <location>
        <begin position="31"/>
        <end position="62"/>
    </location>
</feature>
<protein>
    <recommendedName>
        <fullName evidence="3">aspartate--tRNA ligase</fullName>
        <ecNumber evidence="3">6.1.1.12</ecNumber>
    </recommendedName>
</protein>
<organism evidence="13 14">
    <name type="scientific">Athelia psychrophila</name>
    <dbReference type="NCBI Taxonomy" id="1759441"/>
    <lineage>
        <taxon>Eukaryota</taxon>
        <taxon>Fungi</taxon>
        <taxon>Dikarya</taxon>
        <taxon>Basidiomycota</taxon>
        <taxon>Agaricomycotina</taxon>
        <taxon>Agaricomycetes</taxon>
        <taxon>Agaricomycetidae</taxon>
        <taxon>Atheliales</taxon>
        <taxon>Atheliaceae</taxon>
        <taxon>Athelia</taxon>
    </lineage>
</organism>
<dbReference type="SUPFAM" id="SSF55681">
    <property type="entry name" value="Class II aaRS and biotin synthetases"/>
    <property type="match status" value="1"/>
</dbReference>
<comment type="subcellular location">
    <subcellularLocation>
        <location evidence="1">Cytoplasm</location>
    </subcellularLocation>
</comment>
<dbReference type="CDD" id="cd00776">
    <property type="entry name" value="AsxRS_core"/>
    <property type="match status" value="1"/>
</dbReference>
<keyword evidence="6" id="KW-0547">Nucleotide-binding</keyword>
<dbReference type="HAMAP" id="MF_02075">
    <property type="entry name" value="Asp_tRNA_synth_type2"/>
    <property type="match status" value="1"/>
</dbReference>
<dbReference type="NCBIfam" id="TIGR00458">
    <property type="entry name" value="aspS_nondisc"/>
    <property type="match status" value="1"/>
</dbReference>
<evidence type="ECO:0000256" key="2">
    <source>
        <dbReference type="ARBA" id="ARBA00005312"/>
    </source>
</evidence>
<accession>A0A167VRV5</accession>
<dbReference type="EC" id="6.1.1.12" evidence="3"/>
<comment type="catalytic activity">
    <reaction evidence="10">
        <text>tRNA(Asp) + L-aspartate + ATP = L-aspartyl-tRNA(Asp) + AMP + diphosphate</text>
        <dbReference type="Rhea" id="RHEA:19649"/>
        <dbReference type="Rhea" id="RHEA-COMP:9660"/>
        <dbReference type="Rhea" id="RHEA-COMP:9678"/>
        <dbReference type="ChEBI" id="CHEBI:29991"/>
        <dbReference type="ChEBI" id="CHEBI:30616"/>
        <dbReference type="ChEBI" id="CHEBI:33019"/>
        <dbReference type="ChEBI" id="CHEBI:78442"/>
        <dbReference type="ChEBI" id="CHEBI:78516"/>
        <dbReference type="ChEBI" id="CHEBI:456215"/>
        <dbReference type="EC" id="6.1.1.12"/>
    </reaction>
</comment>
<feature type="region of interest" description="Disordered" evidence="11">
    <location>
        <begin position="1"/>
        <end position="116"/>
    </location>
</feature>
<keyword evidence="9" id="KW-0030">Aminoacyl-tRNA synthetase</keyword>
<evidence type="ECO:0000256" key="11">
    <source>
        <dbReference type="SAM" id="MobiDB-lite"/>
    </source>
</evidence>
<feature type="region of interest" description="Disordered" evidence="11">
    <location>
        <begin position="946"/>
        <end position="983"/>
    </location>
</feature>
<dbReference type="InterPro" id="IPR024320">
    <property type="entry name" value="LPG_synthase_C"/>
</dbReference>
<dbReference type="CDD" id="cd04320">
    <property type="entry name" value="AspRS_cyto_N"/>
    <property type="match status" value="1"/>
</dbReference>
<dbReference type="Gene3D" id="2.40.50.140">
    <property type="entry name" value="Nucleic acid-binding proteins"/>
    <property type="match status" value="1"/>
</dbReference>
<keyword evidence="14" id="KW-1185">Reference proteome</keyword>
<dbReference type="GO" id="GO:0003723">
    <property type="term" value="F:RNA binding"/>
    <property type="evidence" value="ECO:0007669"/>
    <property type="project" value="TreeGrafter"/>
</dbReference>
<feature type="domain" description="Aminoacyl-transfer RNA synthetases class-II family profile" evidence="12">
    <location>
        <begin position="280"/>
        <end position="583"/>
    </location>
</feature>
<reference evidence="13 14" key="1">
    <citation type="journal article" date="2016" name="Mol. Biol. Evol.">
        <title>Comparative Genomics of Early-Diverging Mushroom-Forming Fungi Provides Insights into the Origins of Lignocellulose Decay Capabilities.</title>
        <authorList>
            <person name="Nagy L.G."/>
            <person name="Riley R."/>
            <person name="Tritt A."/>
            <person name="Adam C."/>
            <person name="Daum C."/>
            <person name="Floudas D."/>
            <person name="Sun H."/>
            <person name="Yadav J.S."/>
            <person name="Pangilinan J."/>
            <person name="Larsson K.H."/>
            <person name="Matsuura K."/>
            <person name="Barry K."/>
            <person name="Labutti K."/>
            <person name="Kuo R."/>
            <person name="Ohm R.A."/>
            <person name="Bhattacharya S.S."/>
            <person name="Shirouzu T."/>
            <person name="Yoshinaga Y."/>
            <person name="Martin F.M."/>
            <person name="Grigoriev I.V."/>
            <person name="Hibbett D.S."/>
        </authorList>
    </citation>
    <scope>NUCLEOTIDE SEQUENCE [LARGE SCALE GENOMIC DNA]</scope>
    <source>
        <strain evidence="13 14">CBS 109695</strain>
    </source>
</reference>
<evidence type="ECO:0000256" key="6">
    <source>
        <dbReference type="ARBA" id="ARBA00022741"/>
    </source>
</evidence>
<dbReference type="FunFam" id="3.30.930.10:FF:000013">
    <property type="entry name" value="Aspartate--tRNA ligase, cytoplasmic"/>
    <property type="match status" value="1"/>
</dbReference>
<evidence type="ECO:0000256" key="1">
    <source>
        <dbReference type="ARBA" id="ARBA00004496"/>
    </source>
</evidence>
<evidence type="ECO:0000256" key="3">
    <source>
        <dbReference type="ARBA" id="ARBA00012841"/>
    </source>
</evidence>
<evidence type="ECO:0000256" key="8">
    <source>
        <dbReference type="ARBA" id="ARBA00022917"/>
    </source>
</evidence>
<feature type="region of interest" description="Disordered" evidence="11">
    <location>
        <begin position="991"/>
        <end position="1010"/>
    </location>
</feature>
<dbReference type="InterPro" id="IPR004523">
    <property type="entry name" value="Asp-tRNA_synthase_2"/>
</dbReference>
<evidence type="ECO:0000256" key="4">
    <source>
        <dbReference type="ARBA" id="ARBA00022490"/>
    </source>
</evidence>
<comment type="similarity">
    <text evidence="2">Belongs to the class-II aminoacyl-tRNA synthetase family. Type 2 subfamily.</text>
</comment>
<dbReference type="AlphaFoldDB" id="A0A167VRV5"/>
<dbReference type="InterPro" id="IPR006195">
    <property type="entry name" value="aa-tRNA-synth_II"/>
</dbReference>
<dbReference type="Pfam" id="PF00152">
    <property type="entry name" value="tRNA-synt_2"/>
    <property type="match status" value="1"/>
</dbReference>
<dbReference type="Gene3D" id="3.30.930.10">
    <property type="entry name" value="Bira Bifunctional Protein, Domain 2"/>
    <property type="match status" value="1"/>
</dbReference>
<evidence type="ECO:0000256" key="5">
    <source>
        <dbReference type="ARBA" id="ARBA00022598"/>
    </source>
</evidence>
<proteinExistence type="inferred from homology"/>
<dbReference type="PANTHER" id="PTHR43450:SF2">
    <property type="entry name" value="ASPARTATE--TRNA LIGASE"/>
    <property type="match status" value="1"/>
</dbReference>
<evidence type="ECO:0000313" key="14">
    <source>
        <dbReference type="Proteomes" id="UP000076532"/>
    </source>
</evidence>
<dbReference type="InterPro" id="IPR012340">
    <property type="entry name" value="NA-bd_OB-fold"/>
</dbReference>
<dbReference type="GO" id="GO:0005524">
    <property type="term" value="F:ATP binding"/>
    <property type="evidence" value="ECO:0007669"/>
    <property type="project" value="UniProtKB-KW"/>
</dbReference>
<dbReference type="STRING" id="436010.A0A167VRV5"/>
<dbReference type="PRINTS" id="PR01042">
    <property type="entry name" value="TRNASYNTHASP"/>
</dbReference>
<dbReference type="SUPFAM" id="SSF50249">
    <property type="entry name" value="Nucleic acid-binding proteins"/>
    <property type="match status" value="1"/>
</dbReference>
<keyword evidence="4" id="KW-0963">Cytoplasm</keyword>
<sequence>MPSRLGSLIDRVKSPIRNGLIPGSSKSTLNGTSSRKSSTRKSTSSGATTPSPVSEIKASSAAIKEKKQLDKDEKRVRAEMDKMERDRLAQEEHDRDPARDRYGLIPHDGSPLNDEQEREDFRNIPKEVGHTVLFRARIQSIRPMSAKLAFIVFRQQLFTVQGVLRATDEEGDVSENMVRWAEKLPRETIVLVEGMVREAEKEVLSTEIHKFEMDVVKLHVLSEVTESPAWTVADAARPIDAMDEDNEALTNTGRIGGISLQSRLKHRAMDLRTPTNQAIFTIQARVCRYFREYLDERGFLEVHTAKLQPAATESGSSVFKVDYFQRAAFLAQSPQLAKETCISADFERVYEIGPVFRAENSNTHRHMTEFTGLDLEMAIEHSYLEARTVIDGLLKHVFRSLQTQNAEEIERVKRQFPHDDLVFPEETVILAFTDGIRLLQESGWTEEDGEEIDEYEDLSRPAEVRLGQLVKEKYNTDYYILDKFPAEVRPFYTMPDPSNPKLSNSFDIFLRGEEILSGGQRLHSAKELEARITAAGINPAEMADYLDAFRWGVPPHAGGGIGLERLVMLFLKLGNLRNASLFPRDPRSFPDAVPAAGIHIHNDVTLPHVDRVVGYDEETVASQDDMRLAGHPPLEDLIAKYGDSTNTAWTDPGYKVWRYEKTGAAIGYVDSHGHSVSWGYPLCTNEELPEVINAYIAWLKHQHLKPIWLNVNAHTEKYLAEDLGWRALSVTADQRVQCDDPRSQGNKTVQRKVRAAERDGMTVQMVKGEVSAELRAEVDAHIAAWQNSREGTQVHTTKLRPWADCQHRTYFIGREKNGKACGLISLAKLAPEHGYQIKWALAFPDSPQGTSEYLLYHVIGVMRDAGVHSATFGAGAKDSLEVVDNIKGIKAKLLSQMYQAIVSSFSLTNKTRYREKFGTFQDDLYVCYPDGSMGLSGIEAIMRSVKDPQAKKKKKRASANGADHDAASTPASTHGGASIQSARDSTAAKLNGIVGNTGDSVTLSKAAGGA</sequence>
<dbReference type="InterPro" id="IPR002312">
    <property type="entry name" value="Asp/Asn-tRNA-synth_IIb"/>
</dbReference>
<dbReference type="GO" id="GO:0004815">
    <property type="term" value="F:aspartate-tRNA ligase activity"/>
    <property type="evidence" value="ECO:0007669"/>
    <property type="project" value="UniProtKB-EC"/>
</dbReference>
<dbReference type="InterPro" id="IPR045864">
    <property type="entry name" value="aa-tRNA-synth_II/BPL/LPL"/>
</dbReference>
<dbReference type="OrthoDB" id="372395at2759"/>
<dbReference type="GO" id="GO:0017101">
    <property type="term" value="C:aminoacyl-tRNA synthetase multienzyme complex"/>
    <property type="evidence" value="ECO:0007669"/>
    <property type="project" value="TreeGrafter"/>
</dbReference>
<evidence type="ECO:0000256" key="7">
    <source>
        <dbReference type="ARBA" id="ARBA00022840"/>
    </source>
</evidence>
<dbReference type="GO" id="GO:0005829">
    <property type="term" value="C:cytosol"/>
    <property type="evidence" value="ECO:0007669"/>
    <property type="project" value="TreeGrafter"/>
</dbReference>
<feature type="compositionally biased region" description="Basic and acidic residues" evidence="11">
    <location>
        <begin position="63"/>
        <end position="102"/>
    </location>
</feature>
<dbReference type="PANTHER" id="PTHR43450">
    <property type="entry name" value="ASPARTYL-TRNA SYNTHETASE"/>
    <property type="match status" value="1"/>
</dbReference>
<keyword evidence="7" id="KW-0067">ATP-binding</keyword>